<evidence type="ECO:0000256" key="2">
    <source>
        <dbReference type="ARBA" id="ARBA00022692"/>
    </source>
</evidence>
<feature type="region of interest" description="Disordered" evidence="5">
    <location>
        <begin position="357"/>
        <end position="379"/>
    </location>
</feature>
<protein>
    <submittedName>
        <fullName evidence="7">Energy-coupling factor transporter transmembrane component T</fullName>
    </submittedName>
</protein>
<dbReference type="CDD" id="cd16914">
    <property type="entry name" value="EcfT"/>
    <property type="match status" value="1"/>
</dbReference>
<sequence length="379" mass="39439">MGTLSRRVPRALHPGAWWLWALGLATAATRTTNPLLLALIIGVAACVVAARRGDAPWALGFRLYLWLGAIIVLSRVVFRIVFGGGQGDHVLFILPEIPLPELAAGIRLFGPVAVEQVLGGVYDGLRLATMVICLGAANALANPKRLLRAVPAALYEVGTAVVVALSVAPQLVESVLRVRRARRLRGARGGGPRALRGIVIPVLADALDRSLALAAAMDSRGYGRRGRQSAAVHTLTGLLVVGGLCGVCVGVYGLLDASTPRYLGLPMLATGVLVAAAGLTVGGRRVLRTVYRPDRFGWPEALVAACGIAAAAGLYLTTRVEPGNLYPSLSPLAWPQFAVLPAAAILTGLLPAWLAPPPPDETDPAAAAVAATPEEPALR</sequence>
<evidence type="ECO:0000313" key="7">
    <source>
        <dbReference type="EMBL" id="MEE6262738.1"/>
    </source>
</evidence>
<comment type="subcellular location">
    <subcellularLocation>
        <location evidence="1">Membrane</location>
        <topology evidence="1">Multi-pass membrane protein</topology>
    </subcellularLocation>
</comment>
<proteinExistence type="predicted"/>
<feature type="transmembrane region" description="Helical" evidence="6">
    <location>
        <begin position="261"/>
        <end position="281"/>
    </location>
</feature>
<evidence type="ECO:0000256" key="5">
    <source>
        <dbReference type="SAM" id="MobiDB-lite"/>
    </source>
</evidence>
<dbReference type="PANTHER" id="PTHR33514:SF15">
    <property type="entry name" value="COBALT TRANSPORT PROTEIN"/>
    <property type="match status" value="1"/>
</dbReference>
<keyword evidence="8" id="KW-1185">Reference proteome</keyword>
<feature type="transmembrane region" description="Helical" evidence="6">
    <location>
        <begin position="152"/>
        <end position="176"/>
    </location>
</feature>
<evidence type="ECO:0000256" key="1">
    <source>
        <dbReference type="ARBA" id="ARBA00004141"/>
    </source>
</evidence>
<feature type="transmembrane region" description="Helical" evidence="6">
    <location>
        <begin position="230"/>
        <end position="255"/>
    </location>
</feature>
<organism evidence="7 8">
    <name type="scientific">Plantactinospora sonchi</name>
    <dbReference type="NCBI Taxonomy" id="1544735"/>
    <lineage>
        <taxon>Bacteria</taxon>
        <taxon>Bacillati</taxon>
        <taxon>Actinomycetota</taxon>
        <taxon>Actinomycetes</taxon>
        <taxon>Micromonosporales</taxon>
        <taxon>Micromonosporaceae</taxon>
        <taxon>Plantactinospora</taxon>
    </lineage>
</organism>
<dbReference type="InterPro" id="IPR003339">
    <property type="entry name" value="ABC/ECF_trnsptr_transmembrane"/>
</dbReference>
<feature type="compositionally biased region" description="Low complexity" evidence="5">
    <location>
        <begin position="364"/>
        <end position="379"/>
    </location>
</feature>
<evidence type="ECO:0000313" key="8">
    <source>
        <dbReference type="Proteomes" id="UP001332243"/>
    </source>
</evidence>
<accession>A0ABU7S1R8</accession>
<gene>
    <name evidence="7" type="ORF">V1633_30090</name>
</gene>
<feature type="transmembrane region" description="Helical" evidence="6">
    <location>
        <begin position="63"/>
        <end position="82"/>
    </location>
</feature>
<evidence type="ECO:0000256" key="6">
    <source>
        <dbReference type="SAM" id="Phobius"/>
    </source>
</evidence>
<dbReference type="EMBL" id="JAZGQK010000031">
    <property type="protein sequence ID" value="MEE6262738.1"/>
    <property type="molecule type" value="Genomic_DNA"/>
</dbReference>
<evidence type="ECO:0000256" key="3">
    <source>
        <dbReference type="ARBA" id="ARBA00022989"/>
    </source>
</evidence>
<feature type="transmembrane region" description="Helical" evidence="6">
    <location>
        <begin position="301"/>
        <end position="317"/>
    </location>
</feature>
<keyword evidence="4 6" id="KW-0472">Membrane</keyword>
<keyword evidence="2 6" id="KW-0812">Transmembrane</keyword>
<reference evidence="7 8" key="1">
    <citation type="submission" date="2024-01" db="EMBL/GenBank/DDBJ databases">
        <title>Genome insights into Plantactinospora sonchi sp. nov.</title>
        <authorList>
            <person name="Wang L."/>
        </authorList>
    </citation>
    <scope>NUCLEOTIDE SEQUENCE [LARGE SCALE GENOMIC DNA]</scope>
    <source>
        <strain evidence="7 8">NEAU-QY2</strain>
    </source>
</reference>
<dbReference type="PANTHER" id="PTHR33514">
    <property type="entry name" value="PROTEIN ABCI12, CHLOROPLASTIC"/>
    <property type="match status" value="1"/>
</dbReference>
<keyword evidence="3 6" id="KW-1133">Transmembrane helix</keyword>
<dbReference type="Proteomes" id="UP001332243">
    <property type="component" value="Unassembled WGS sequence"/>
</dbReference>
<name>A0ABU7S1R8_9ACTN</name>
<feature type="transmembrane region" description="Helical" evidence="6">
    <location>
        <begin position="35"/>
        <end position="51"/>
    </location>
</feature>
<evidence type="ECO:0000256" key="4">
    <source>
        <dbReference type="ARBA" id="ARBA00023136"/>
    </source>
</evidence>
<dbReference type="Pfam" id="PF02361">
    <property type="entry name" value="CbiQ"/>
    <property type="match status" value="1"/>
</dbReference>
<feature type="transmembrane region" description="Helical" evidence="6">
    <location>
        <begin position="337"/>
        <end position="355"/>
    </location>
</feature>
<dbReference type="RefSeq" id="WP_331217679.1">
    <property type="nucleotide sequence ID" value="NZ_JAZGQK010000031.1"/>
</dbReference>
<comment type="caution">
    <text evidence="7">The sequence shown here is derived from an EMBL/GenBank/DDBJ whole genome shotgun (WGS) entry which is preliminary data.</text>
</comment>